<dbReference type="Proteomes" id="UP000247702">
    <property type="component" value="Unassembled WGS sequence"/>
</dbReference>
<evidence type="ECO:0000256" key="6">
    <source>
        <dbReference type="ARBA" id="ARBA00035191"/>
    </source>
</evidence>
<dbReference type="EMBL" id="BEXD01004195">
    <property type="protein sequence ID" value="GBC08133.1"/>
    <property type="molecule type" value="Genomic_DNA"/>
</dbReference>
<dbReference type="Gene3D" id="3.30.780.10">
    <property type="entry name" value="SUI1-like domain"/>
    <property type="match status" value="1"/>
</dbReference>
<keyword evidence="4" id="KW-0496">Mitochondrion</keyword>
<evidence type="ECO:0000256" key="4">
    <source>
        <dbReference type="ARBA" id="ARBA00023128"/>
    </source>
</evidence>
<dbReference type="GO" id="GO:0003735">
    <property type="term" value="F:structural constituent of ribosome"/>
    <property type="evidence" value="ECO:0007669"/>
    <property type="project" value="InterPro"/>
</dbReference>
<dbReference type="GO" id="GO:0005762">
    <property type="term" value="C:mitochondrial large ribosomal subunit"/>
    <property type="evidence" value="ECO:0007669"/>
    <property type="project" value="TreeGrafter"/>
</dbReference>
<evidence type="ECO:0000256" key="3">
    <source>
        <dbReference type="ARBA" id="ARBA00022980"/>
    </source>
</evidence>
<accession>A0A2Z6S5F6</accession>
<reference evidence="7 8" key="1">
    <citation type="submission" date="2017-11" db="EMBL/GenBank/DDBJ databases">
        <title>The genome of Rhizophagus clarus HR1 reveals common genetic basis of auxotrophy among arbuscular mycorrhizal fungi.</title>
        <authorList>
            <person name="Kobayashi Y."/>
        </authorList>
    </citation>
    <scope>NUCLEOTIDE SEQUENCE [LARGE SCALE GENOMIC DNA]</scope>
    <source>
        <strain evidence="7 8">HR1</strain>
    </source>
</reference>
<dbReference type="GO" id="GO:0006412">
    <property type="term" value="P:translation"/>
    <property type="evidence" value="ECO:0007669"/>
    <property type="project" value="InterPro"/>
</dbReference>
<evidence type="ECO:0000313" key="7">
    <source>
        <dbReference type="EMBL" id="GBC08133.1"/>
    </source>
</evidence>
<evidence type="ECO:0000256" key="5">
    <source>
        <dbReference type="ARBA" id="ARBA00023274"/>
    </source>
</evidence>
<comment type="caution">
    <text evidence="7">The sequence shown here is derived from an EMBL/GenBank/DDBJ whole genome shotgun (WGS) entry which is preliminary data.</text>
</comment>
<dbReference type="PANTHER" id="PTHR13477">
    <property type="entry name" value="MITOCHONDRIAL 39S RIBOSOMAL PROTEIN L49"/>
    <property type="match status" value="1"/>
</dbReference>
<evidence type="ECO:0000256" key="2">
    <source>
        <dbReference type="ARBA" id="ARBA00005677"/>
    </source>
</evidence>
<protein>
    <recommendedName>
        <fullName evidence="6">Large ribosomal subunit protein mL49</fullName>
    </recommendedName>
</protein>
<dbReference type="AlphaFoldDB" id="A0A2Z6S5F6"/>
<proteinExistence type="inferred from homology"/>
<sequence length="148" mass="17311">MLQNSTTSLISRFIPISFTRFIHSKSTTNSLKHKKSALEVKQNSALKQTQTSQQQQLTKYVRYPYFVARTRMKELPVYVDVKNGRTRILTEISRIEGDSEALCDDIRNELFYWSQEKNLIRVNHTNNHVIIKGRHGLVVKEWLAKKGF</sequence>
<keyword evidence="3" id="KW-0689">Ribosomal protein</keyword>
<keyword evidence="5" id="KW-0687">Ribonucleoprotein</keyword>
<gene>
    <name evidence="7" type="ORF">RclHR1_07920008</name>
</gene>
<name>A0A2Z6S5F6_9GLOM</name>
<dbReference type="Pfam" id="PF05046">
    <property type="entry name" value="Img2"/>
    <property type="match status" value="1"/>
</dbReference>
<dbReference type="InterPro" id="IPR007740">
    <property type="entry name" value="Ribosomal_mL49"/>
</dbReference>
<comment type="subcellular location">
    <subcellularLocation>
        <location evidence="1">Mitochondrion</location>
    </subcellularLocation>
</comment>
<organism evidence="7 8">
    <name type="scientific">Rhizophagus clarus</name>
    <dbReference type="NCBI Taxonomy" id="94130"/>
    <lineage>
        <taxon>Eukaryota</taxon>
        <taxon>Fungi</taxon>
        <taxon>Fungi incertae sedis</taxon>
        <taxon>Mucoromycota</taxon>
        <taxon>Glomeromycotina</taxon>
        <taxon>Glomeromycetes</taxon>
        <taxon>Glomerales</taxon>
        <taxon>Glomeraceae</taxon>
        <taxon>Rhizophagus</taxon>
    </lineage>
</organism>
<evidence type="ECO:0000313" key="8">
    <source>
        <dbReference type="Proteomes" id="UP000247702"/>
    </source>
</evidence>
<evidence type="ECO:0000256" key="1">
    <source>
        <dbReference type="ARBA" id="ARBA00004173"/>
    </source>
</evidence>
<dbReference type="PANTHER" id="PTHR13477:SF0">
    <property type="entry name" value="LARGE RIBOSOMAL SUBUNIT PROTEIN ML49"/>
    <property type="match status" value="1"/>
</dbReference>
<comment type="similarity">
    <text evidence="2">Belongs to the mitochondrion-specific ribosomal protein mL49 family.</text>
</comment>
<keyword evidence="8" id="KW-1185">Reference proteome</keyword>
<dbReference type="STRING" id="94130.A0A2Z6S5F6"/>